<feature type="transmembrane region" description="Helical" evidence="1">
    <location>
        <begin position="97"/>
        <end position="115"/>
    </location>
</feature>
<keyword evidence="3" id="KW-1185">Reference proteome</keyword>
<dbReference type="AlphaFoldDB" id="T1IHG5"/>
<dbReference type="HOGENOM" id="CLU_1604782_0_0_1"/>
<feature type="transmembrane region" description="Helical" evidence="1">
    <location>
        <begin position="136"/>
        <end position="157"/>
    </location>
</feature>
<reference evidence="3" key="1">
    <citation type="submission" date="2011-05" db="EMBL/GenBank/DDBJ databases">
        <authorList>
            <person name="Richards S.R."/>
            <person name="Qu J."/>
            <person name="Jiang H."/>
            <person name="Jhangiani S.N."/>
            <person name="Agravi P."/>
            <person name="Goodspeed R."/>
            <person name="Gross S."/>
            <person name="Mandapat C."/>
            <person name="Jackson L."/>
            <person name="Mathew T."/>
            <person name="Pu L."/>
            <person name="Thornton R."/>
            <person name="Saada N."/>
            <person name="Wilczek-Boney K.B."/>
            <person name="Lee S."/>
            <person name="Kovar C."/>
            <person name="Wu Y."/>
            <person name="Scherer S.E."/>
            <person name="Worley K.C."/>
            <person name="Muzny D.M."/>
            <person name="Gibbs R."/>
        </authorList>
    </citation>
    <scope>NUCLEOTIDE SEQUENCE</scope>
    <source>
        <strain evidence="3">Brora</strain>
    </source>
</reference>
<organism evidence="2 3">
    <name type="scientific">Strigamia maritima</name>
    <name type="common">European centipede</name>
    <name type="synonym">Geophilus maritimus</name>
    <dbReference type="NCBI Taxonomy" id="126957"/>
    <lineage>
        <taxon>Eukaryota</taxon>
        <taxon>Metazoa</taxon>
        <taxon>Ecdysozoa</taxon>
        <taxon>Arthropoda</taxon>
        <taxon>Myriapoda</taxon>
        <taxon>Chilopoda</taxon>
        <taxon>Pleurostigmophora</taxon>
        <taxon>Geophilomorpha</taxon>
        <taxon>Linotaeniidae</taxon>
        <taxon>Strigamia</taxon>
    </lineage>
</organism>
<proteinExistence type="predicted"/>
<evidence type="ECO:0000256" key="1">
    <source>
        <dbReference type="SAM" id="Phobius"/>
    </source>
</evidence>
<reference evidence="2" key="2">
    <citation type="submission" date="2015-02" db="UniProtKB">
        <authorList>
            <consortium name="EnsemblMetazoa"/>
        </authorList>
    </citation>
    <scope>IDENTIFICATION</scope>
</reference>
<sequence length="166" mass="19808">MFLVGLILGINRHRIGIRILRRIRARRHLRVPILQRRPHLHIDIVLRRLDLNPDRSPLIQIDNLRLVALILDLFIRFPLFDFANLALGLLLHDQKTFFVQTNIFIVYFISTDALIRRFIIDIDRLTFLVHFNHFSHRFFICFVVTATRLISLFRISFDLGKSTRSR</sequence>
<keyword evidence="1" id="KW-0472">Membrane</keyword>
<dbReference type="EMBL" id="JH429903">
    <property type="status" value="NOT_ANNOTATED_CDS"/>
    <property type="molecule type" value="Genomic_DNA"/>
</dbReference>
<evidence type="ECO:0000313" key="2">
    <source>
        <dbReference type="EnsemblMetazoa" id="SMAR000280-PA"/>
    </source>
</evidence>
<feature type="transmembrane region" description="Helical" evidence="1">
    <location>
        <begin position="66"/>
        <end position="91"/>
    </location>
</feature>
<accession>T1IHG5</accession>
<name>T1IHG5_STRMM</name>
<keyword evidence="1" id="KW-0812">Transmembrane</keyword>
<protein>
    <submittedName>
        <fullName evidence="2">Uncharacterized protein</fullName>
    </submittedName>
</protein>
<dbReference type="EnsemblMetazoa" id="SMAR000280-RA">
    <property type="protein sequence ID" value="SMAR000280-PA"/>
    <property type="gene ID" value="SMAR000280"/>
</dbReference>
<evidence type="ECO:0000313" key="3">
    <source>
        <dbReference type="Proteomes" id="UP000014500"/>
    </source>
</evidence>
<keyword evidence="1" id="KW-1133">Transmembrane helix</keyword>
<dbReference type="Proteomes" id="UP000014500">
    <property type="component" value="Unassembled WGS sequence"/>
</dbReference>